<accession>A0A915CSE6</accession>
<dbReference type="GO" id="GO:0072546">
    <property type="term" value="C:EMC complex"/>
    <property type="evidence" value="ECO:0007669"/>
    <property type="project" value="InterPro"/>
</dbReference>
<keyword evidence="2" id="KW-1185">Reference proteome</keyword>
<name>A0A915CSE6_9BILA</name>
<dbReference type="Proteomes" id="UP000887574">
    <property type="component" value="Unplaced"/>
</dbReference>
<dbReference type="InterPro" id="IPR005366">
    <property type="entry name" value="EMC8/9"/>
</dbReference>
<dbReference type="PANTHER" id="PTHR12941:SF10">
    <property type="entry name" value="ER MEMBRANE PROTEIN COMPLEX SUBUNIT 8_9 HOMOLOG"/>
    <property type="match status" value="1"/>
</dbReference>
<dbReference type="Pfam" id="PF03665">
    <property type="entry name" value="UPF0172"/>
    <property type="match status" value="1"/>
</dbReference>
<evidence type="ECO:0000256" key="1">
    <source>
        <dbReference type="SAM" id="MobiDB-lite"/>
    </source>
</evidence>
<reference evidence="3" key="1">
    <citation type="submission" date="2022-11" db="UniProtKB">
        <authorList>
            <consortium name="WormBaseParasite"/>
        </authorList>
    </citation>
    <scope>IDENTIFICATION</scope>
</reference>
<dbReference type="PANTHER" id="PTHR12941">
    <property type="entry name" value="ER MEMBRANE PROTEIN COMPLEX"/>
    <property type="match status" value="1"/>
</dbReference>
<feature type="compositionally biased region" description="Basic and acidic residues" evidence="1">
    <location>
        <begin position="120"/>
        <end position="142"/>
    </location>
</feature>
<protein>
    <submittedName>
        <fullName evidence="3">MPN domain-containing protein</fullName>
    </submittedName>
</protein>
<proteinExistence type="predicted"/>
<organism evidence="2 3">
    <name type="scientific">Ditylenchus dipsaci</name>
    <dbReference type="NCBI Taxonomy" id="166011"/>
    <lineage>
        <taxon>Eukaryota</taxon>
        <taxon>Metazoa</taxon>
        <taxon>Ecdysozoa</taxon>
        <taxon>Nematoda</taxon>
        <taxon>Chromadorea</taxon>
        <taxon>Rhabditida</taxon>
        <taxon>Tylenchina</taxon>
        <taxon>Tylenchomorpha</taxon>
        <taxon>Sphaerularioidea</taxon>
        <taxon>Anguinidae</taxon>
        <taxon>Anguininae</taxon>
        <taxon>Ditylenchus</taxon>
    </lineage>
</organism>
<evidence type="ECO:0000313" key="2">
    <source>
        <dbReference type="Proteomes" id="UP000887574"/>
    </source>
</evidence>
<dbReference type="AlphaFoldDB" id="A0A915CSE6"/>
<sequence>MGGDLIIDEEDYGLDAGQAYFSSSNLPLIGTETQTETKKVPPLRILLPKTPNKKEDTQRLTRSRVKQTGATLNEVPRWGQKRGRAGKTSVDNADQTEQDGVKLEQEEDEVEGEAEGPEDEYSRSDAGEESRSAFERKSKEPEEGSAANEKQSTKSASATLLLFSKNSFDQTVEFSRMIQEKWAKGFVDELKRDVVKPSHLADLDRVEFVHRQTQAEQKLPLIVNIQESWPESLQKLAIEQARRREQMEIAHKAERERLFQFGKRELVRLMQKTAAYSHSNINVVRLLRDAELYNPSTFDSAMDEPPEIQLASRAQLLQRLKHMAATTKNRHTMEAHSLVVCQQAEWTRCPAVSPTKTVYLILRGVLLGRYKTISDKSSTEDAVQQISIVDAIPGFHNSLVTPRLEILLIHLDAYCQEEKLKIVGFYFANQQATDNGFDEVLGRMALDKLNDPIFSSVNSNCSAVHAFVHDGKWKSKSCVVENEEDTITATSIAIQNKLYRDLADFENYLEHPTIADFYNTELNIKIETIL</sequence>
<evidence type="ECO:0000313" key="3">
    <source>
        <dbReference type="WBParaSite" id="jg1173"/>
    </source>
</evidence>
<feature type="compositionally biased region" description="Acidic residues" evidence="1">
    <location>
        <begin position="105"/>
        <end position="119"/>
    </location>
</feature>
<dbReference type="WBParaSite" id="jg1173">
    <property type="protein sequence ID" value="jg1173"/>
    <property type="gene ID" value="jg1173"/>
</dbReference>
<feature type="region of interest" description="Disordered" evidence="1">
    <location>
        <begin position="47"/>
        <end position="155"/>
    </location>
</feature>